<name>A0AAW1U774_9CUCU</name>
<gene>
    <name evidence="2" type="ORF">WA026_013877</name>
</gene>
<feature type="transmembrane region" description="Helical" evidence="1">
    <location>
        <begin position="235"/>
        <end position="257"/>
    </location>
</feature>
<keyword evidence="1" id="KW-1133">Transmembrane helix</keyword>
<accession>A0AAW1U774</accession>
<keyword evidence="1" id="KW-0812">Transmembrane</keyword>
<protein>
    <submittedName>
        <fullName evidence="2">Uncharacterized protein</fullName>
    </submittedName>
</protein>
<organism evidence="2 3">
    <name type="scientific">Henosepilachna vigintioctopunctata</name>
    <dbReference type="NCBI Taxonomy" id="420089"/>
    <lineage>
        <taxon>Eukaryota</taxon>
        <taxon>Metazoa</taxon>
        <taxon>Ecdysozoa</taxon>
        <taxon>Arthropoda</taxon>
        <taxon>Hexapoda</taxon>
        <taxon>Insecta</taxon>
        <taxon>Pterygota</taxon>
        <taxon>Neoptera</taxon>
        <taxon>Endopterygota</taxon>
        <taxon>Coleoptera</taxon>
        <taxon>Polyphaga</taxon>
        <taxon>Cucujiformia</taxon>
        <taxon>Coccinelloidea</taxon>
        <taxon>Coccinellidae</taxon>
        <taxon>Epilachninae</taxon>
        <taxon>Epilachnini</taxon>
        <taxon>Henosepilachna</taxon>
    </lineage>
</organism>
<evidence type="ECO:0000313" key="2">
    <source>
        <dbReference type="EMBL" id="KAK9876502.1"/>
    </source>
</evidence>
<evidence type="ECO:0000256" key="1">
    <source>
        <dbReference type="SAM" id="Phobius"/>
    </source>
</evidence>
<keyword evidence="1" id="KW-0472">Membrane</keyword>
<dbReference type="Proteomes" id="UP001431783">
    <property type="component" value="Unassembled WGS sequence"/>
</dbReference>
<comment type="caution">
    <text evidence="2">The sequence shown here is derived from an EMBL/GenBank/DDBJ whole genome shotgun (WGS) entry which is preliminary data.</text>
</comment>
<reference evidence="2 3" key="1">
    <citation type="submission" date="2023-03" db="EMBL/GenBank/DDBJ databases">
        <title>Genome insight into feeding habits of ladybird beetles.</title>
        <authorList>
            <person name="Li H.-S."/>
            <person name="Huang Y.-H."/>
            <person name="Pang H."/>
        </authorList>
    </citation>
    <scope>NUCLEOTIDE SEQUENCE [LARGE SCALE GENOMIC DNA]</scope>
    <source>
        <strain evidence="2">SYSU_2023b</strain>
        <tissue evidence="2">Whole body</tissue>
    </source>
</reference>
<sequence>MVLSENSIEANNNIVNNKKVSYNITVSTNETLIPEKLETSTSRITEQATQEQHVPKSIELDRNESALQPVKDHKEFRPSPQVNEVVYERNMEDEYKRKPDVPWERPDYQQPWTTPIGFKFPQNNVQTSKDVPYAFDNGRTFQGFSGKNDYGGTSQKLQINLGEKIPVSSSGSGSGIGGSWDIIGTLHPEANYVPKKPINYGYDLGAYVEKPPTLEEHHVNHEYPMKKYDNPWKKIIKVIAAFIPIGLLISALTPTIITVSPMNNTAMRSRDDDPHSDTIKKLVSSLGYFEHLSDRNCENRILCELLLGASSSQNAERHIENFLANFADREKYTNQRIEELKAIFTAVKRNQCEVITCKGIKENT</sequence>
<evidence type="ECO:0000313" key="3">
    <source>
        <dbReference type="Proteomes" id="UP001431783"/>
    </source>
</evidence>
<proteinExistence type="predicted"/>
<keyword evidence="3" id="KW-1185">Reference proteome</keyword>
<dbReference type="EMBL" id="JARQZJ010000037">
    <property type="protein sequence ID" value="KAK9876502.1"/>
    <property type="molecule type" value="Genomic_DNA"/>
</dbReference>
<dbReference type="AlphaFoldDB" id="A0AAW1U774"/>